<dbReference type="InterPro" id="IPR025659">
    <property type="entry name" value="Tubby-like_C"/>
</dbReference>
<accession>A0AAN8WFD8</accession>
<evidence type="ECO:0000313" key="3">
    <source>
        <dbReference type="Proteomes" id="UP001370490"/>
    </source>
</evidence>
<dbReference type="AlphaFoldDB" id="A0AAN8WFD8"/>
<proteinExistence type="inferred from homology"/>
<evidence type="ECO:0000256" key="1">
    <source>
        <dbReference type="ARBA" id="ARBA00005437"/>
    </source>
</evidence>
<dbReference type="InterPro" id="IPR038595">
    <property type="entry name" value="LOR_sf"/>
</dbReference>
<dbReference type="PANTHER" id="PTHR31087">
    <property type="match status" value="1"/>
</dbReference>
<gene>
    <name evidence="2" type="ORF">RJ641_001239</name>
</gene>
<dbReference type="SUPFAM" id="SSF54518">
    <property type="entry name" value="Tubby C-terminal domain-like"/>
    <property type="match status" value="1"/>
</dbReference>
<comment type="similarity">
    <text evidence="1">Belongs to the LOR family.</text>
</comment>
<keyword evidence="3" id="KW-1185">Reference proteome</keyword>
<name>A0AAN8WFD8_9MAGN</name>
<comment type="caution">
    <text evidence="2">The sequence shown here is derived from an EMBL/GenBank/DDBJ whole genome shotgun (WGS) entry which is preliminary data.</text>
</comment>
<evidence type="ECO:0000313" key="2">
    <source>
        <dbReference type="EMBL" id="KAK6947766.1"/>
    </source>
</evidence>
<dbReference type="PANTHER" id="PTHR31087:SF153">
    <property type="entry name" value="PROTEIN LURP-ONE-RELATED 11"/>
    <property type="match status" value="1"/>
</dbReference>
<organism evidence="2 3">
    <name type="scientific">Dillenia turbinata</name>
    <dbReference type="NCBI Taxonomy" id="194707"/>
    <lineage>
        <taxon>Eukaryota</taxon>
        <taxon>Viridiplantae</taxon>
        <taxon>Streptophyta</taxon>
        <taxon>Embryophyta</taxon>
        <taxon>Tracheophyta</taxon>
        <taxon>Spermatophyta</taxon>
        <taxon>Magnoliopsida</taxon>
        <taxon>eudicotyledons</taxon>
        <taxon>Gunneridae</taxon>
        <taxon>Pentapetalae</taxon>
        <taxon>Dilleniales</taxon>
        <taxon>Dilleniaceae</taxon>
        <taxon>Dillenia</taxon>
    </lineage>
</organism>
<dbReference type="InterPro" id="IPR007612">
    <property type="entry name" value="LOR"/>
</dbReference>
<dbReference type="EMBL" id="JBAMMX010000001">
    <property type="protein sequence ID" value="KAK6947766.1"/>
    <property type="molecule type" value="Genomic_DNA"/>
</dbReference>
<dbReference type="Proteomes" id="UP001370490">
    <property type="component" value="Unassembled WGS sequence"/>
</dbReference>
<reference evidence="2 3" key="1">
    <citation type="submission" date="2023-12" db="EMBL/GenBank/DDBJ databases">
        <title>A high-quality genome assembly for Dillenia turbinata (Dilleniales).</title>
        <authorList>
            <person name="Chanderbali A."/>
        </authorList>
    </citation>
    <scope>NUCLEOTIDE SEQUENCE [LARGE SCALE GENOMIC DNA]</scope>
    <source>
        <strain evidence="2">LSX21</strain>
        <tissue evidence="2">Leaf</tissue>
    </source>
</reference>
<dbReference type="Gene3D" id="2.40.160.200">
    <property type="entry name" value="LURP1-related"/>
    <property type="match status" value="1"/>
</dbReference>
<sequence length="199" mass="22623">MAKVHPNVSFSRSNSLMNADRETYTIWMKSLIYNSNGCTVFNSKGDIVYRIDNYTRKCSSEVYLMDVGGKVLFTLRRKKLSLCRCWDGFRSSNLDTKKERPMFRVREKSRILKRDLVCQVNLGCHQSTATCYSIEGLFGKSDFKILDRQRRIIAEAKQKVSTSGVVLGEDVSSLVVEAGSDHSFIIALIAVYGLINHKM</sequence>
<protein>
    <submittedName>
        <fullName evidence="2">LURP-one-related</fullName>
    </submittedName>
</protein>
<dbReference type="Pfam" id="PF04525">
    <property type="entry name" value="LOR"/>
    <property type="match status" value="1"/>
</dbReference>